<dbReference type="InterPro" id="IPR008861">
    <property type="entry name" value="GpX-like"/>
</dbReference>
<sequence length="69" mass="7531">MRTVRAHQGETLDQICYRTFGVTAGITEQVLDLNPGIAELGPSLPQGTPVQLPDTSPQPQRTSTVQLWD</sequence>
<gene>
    <name evidence="2" type="ORF">E4T21_00610</name>
</gene>
<proteinExistence type="predicted"/>
<dbReference type="OrthoDB" id="8759063at2"/>
<protein>
    <submittedName>
        <fullName evidence="2">Tail protein X</fullName>
    </submittedName>
</protein>
<keyword evidence="3" id="KW-1185">Reference proteome</keyword>
<feature type="compositionally biased region" description="Polar residues" evidence="1">
    <location>
        <begin position="45"/>
        <end position="69"/>
    </location>
</feature>
<reference evidence="2" key="1">
    <citation type="submission" date="2021-02" db="EMBL/GenBank/DDBJ databases">
        <title>Strain Y2R2, a novel species of the genus Halomonas.</title>
        <authorList>
            <person name="Huang H."/>
        </authorList>
    </citation>
    <scope>NUCLEOTIDE SEQUENCE</scope>
    <source>
        <strain evidence="2">Y2R2</strain>
    </source>
</reference>
<dbReference type="KEGG" id="hbh:E4T21_00610"/>
<dbReference type="AlphaFoldDB" id="A0A5C1NBV7"/>
<evidence type="ECO:0000313" key="3">
    <source>
        <dbReference type="Proteomes" id="UP000324285"/>
    </source>
</evidence>
<dbReference type="Pfam" id="PF05489">
    <property type="entry name" value="Phage_tail_X"/>
    <property type="match status" value="1"/>
</dbReference>
<name>A0A5C1NBV7_9GAMM</name>
<dbReference type="RefSeq" id="WP_149282585.1">
    <property type="nucleotide sequence ID" value="NZ_CP038437.2"/>
</dbReference>
<evidence type="ECO:0000313" key="2">
    <source>
        <dbReference type="EMBL" id="QEM80223.1"/>
    </source>
</evidence>
<dbReference type="EMBL" id="CP038437">
    <property type="protein sequence ID" value="QEM80223.1"/>
    <property type="molecule type" value="Genomic_DNA"/>
</dbReference>
<accession>A0A5C1NBV7</accession>
<feature type="region of interest" description="Disordered" evidence="1">
    <location>
        <begin position="39"/>
        <end position="69"/>
    </location>
</feature>
<evidence type="ECO:0000256" key="1">
    <source>
        <dbReference type="SAM" id="MobiDB-lite"/>
    </source>
</evidence>
<dbReference type="Proteomes" id="UP000324285">
    <property type="component" value="Chromosome"/>
</dbReference>
<organism evidence="2 3">
    <name type="scientific">Halomonas binhaiensis</name>
    <dbReference type="NCBI Taxonomy" id="2562282"/>
    <lineage>
        <taxon>Bacteria</taxon>
        <taxon>Pseudomonadati</taxon>
        <taxon>Pseudomonadota</taxon>
        <taxon>Gammaproteobacteria</taxon>
        <taxon>Oceanospirillales</taxon>
        <taxon>Halomonadaceae</taxon>
        <taxon>Halomonas</taxon>
    </lineage>
</organism>